<keyword evidence="2" id="KW-0812">Transmembrane</keyword>
<feature type="transmembrane region" description="Helical" evidence="2">
    <location>
        <begin position="186"/>
        <end position="211"/>
    </location>
</feature>
<dbReference type="Proteomes" id="UP000199550">
    <property type="component" value="Unassembled WGS sequence"/>
</dbReference>
<feature type="transmembrane region" description="Helical" evidence="2">
    <location>
        <begin position="65"/>
        <end position="83"/>
    </location>
</feature>
<keyword evidence="4" id="KW-1185">Reference proteome</keyword>
<sequence length="297" mass="33073">MLSDHTQDKNAPPPPDNPHADDGIPKIVPPLPRENRRARELPWRMAFDWLRAGWSDLWHNPLPSLLYGFGIFAISALIVWALFRFNYGYVLLPALAGFMVIGPLIANGLYEKSRRLEMDATTSYVEMIFVKPRSGYQALFMGVLLLCLFLLWMRAAVLIWALFFGIVPFPGTDHIVPMLFMTPTGWAVLFVGSAVGALFAAFSFAISVFAVPMLLTERTDAMSALGTSMAMVWSNLPVMLAWGAIVLVLFLLSMLTGFLGLILIFPLLGHATWHAYRAIRGEIAPDGNAERMFVRPS</sequence>
<gene>
    <name evidence="3" type="ORF">SAMN04488004_102268</name>
</gene>
<feature type="transmembrane region" description="Helical" evidence="2">
    <location>
        <begin position="258"/>
        <end position="276"/>
    </location>
</feature>
<organism evidence="3 4">
    <name type="scientific">Loktanella salsilacus</name>
    <dbReference type="NCBI Taxonomy" id="195913"/>
    <lineage>
        <taxon>Bacteria</taxon>
        <taxon>Pseudomonadati</taxon>
        <taxon>Pseudomonadota</taxon>
        <taxon>Alphaproteobacteria</taxon>
        <taxon>Rhodobacterales</taxon>
        <taxon>Roseobacteraceae</taxon>
        <taxon>Loktanella</taxon>
    </lineage>
</organism>
<evidence type="ECO:0000256" key="1">
    <source>
        <dbReference type="SAM" id="MobiDB-lite"/>
    </source>
</evidence>
<keyword evidence="2" id="KW-0472">Membrane</keyword>
<feature type="region of interest" description="Disordered" evidence="1">
    <location>
        <begin position="1"/>
        <end position="31"/>
    </location>
</feature>
<feature type="transmembrane region" description="Helical" evidence="2">
    <location>
        <begin position="232"/>
        <end position="252"/>
    </location>
</feature>
<dbReference type="STRING" id="195913.SAMN04488004_102268"/>
<name>A0A1I4CML6_9RHOB</name>
<dbReference type="EMBL" id="FOTF01000002">
    <property type="protein sequence ID" value="SFK82532.1"/>
    <property type="molecule type" value="Genomic_DNA"/>
</dbReference>
<evidence type="ECO:0000313" key="3">
    <source>
        <dbReference type="EMBL" id="SFK82532.1"/>
    </source>
</evidence>
<dbReference type="InterPro" id="IPR018692">
    <property type="entry name" value="DUF2189"/>
</dbReference>
<dbReference type="Pfam" id="PF09955">
    <property type="entry name" value="DUF2189"/>
    <property type="match status" value="1"/>
</dbReference>
<evidence type="ECO:0000313" key="4">
    <source>
        <dbReference type="Proteomes" id="UP000199550"/>
    </source>
</evidence>
<keyword evidence="2" id="KW-1133">Transmembrane helix</keyword>
<evidence type="ECO:0000256" key="2">
    <source>
        <dbReference type="SAM" id="Phobius"/>
    </source>
</evidence>
<feature type="transmembrane region" description="Helical" evidence="2">
    <location>
        <begin position="138"/>
        <end position="166"/>
    </location>
</feature>
<accession>A0A1I4CML6</accession>
<dbReference type="RefSeq" id="WP_090185292.1">
    <property type="nucleotide sequence ID" value="NZ_FOTF01000002.1"/>
</dbReference>
<proteinExistence type="predicted"/>
<reference evidence="3 4" key="1">
    <citation type="submission" date="2016-10" db="EMBL/GenBank/DDBJ databases">
        <authorList>
            <person name="de Groot N.N."/>
        </authorList>
    </citation>
    <scope>NUCLEOTIDE SEQUENCE [LARGE SCALE GENOMIC DNA]</scope>
    <source>
        <strain evidence="3 4">DSM 16199</strain>
    </source>
</reference>
<dbReference type="OrthoDB" id="9809543at2"/>
<feature type="transmembrane region" description="Helical" evidence="2">
    <location>
        <begin position="89"/>
        <end position="110"/>
    </location>
</feature>
<protein>
    <submittedName>
        <fullName evidence="3">Uncharacterized membrane protein</fullName>
    </submittedName>
</protein>
<dbReference type="AlphaFoldDB" id="A0A1I4CML6"/>